<evidence type="ECO:0000313" key="5">
    <source>
        <dbReference type="EMBL" id="KAG2396000.1"/>
    </source>
</evidence>
<dbReference type="AlphaFoldDB" id="A0A8T0K8G2"/>
<keyword evidence="3" id="KW-0804">Transcription</keyword>
<evidence type="ECO:0000256" key="4">
    <source>
        <dbReference type="SAM" id="MobiDB-lite"/>
    </source>
</evidence>
<dbReference type="InterPro" id="IPR040356">
    <property type="entry name" value="SPEAR"/>
</dbReference>
<comment type="caution">
    <text evidence="5">The sequence shown here is derived from an EMBL/GenBank/DDBJ whole genome shotgun (WGS) entry which is preliminary data.</text>
</comment>
<feature type="region of interest" description="Disordered" evidence="4">
    <location>
        <begin position="79"/>
        <end position="101"/>
    </location>
</feature>
<protein>
    <recommendedName>
        <fullName evidence="7">SPOROCYTELESS-like EAR-containing protein</fullName>
    </recommendedName>
</protein>
<dbReference type="Proteomes" id="UP000743370">
    <property type="component" value="Unassembled WGS sequence"/>
</dbReference>
<dbReference type="PANTHER" id="PTHR33388">
    <property type="entry name" value="OS01G0212500 PROTEIN"/>
    <property type="match status" value="1"/>
</dbReference>
<dbReference type="GO" id="GO:0003700">
    <property type="term" value="F:DNA-binding transcription factor activity"/>
    <property type="evidence" value="ECO:0007669"/>
    <property type="project" value="InterPro"/>
</dbReference>
<evidence type="ECO:0000256" key="3">
    <source>
        <dbReference type="ARBA" id="ARBA00023163"/>
    </source>
</evidence>
<feature type="compositionally biased region" description="Low complexity" evidence="4">
    <location>
        <begin position="86"/>
        <end position="100"/>
    </location>
</feature>
<sequence length="437" mass="47330">MCSNSCNSVCGCGSGVNVVSSIWSSGLKKPQKRPRVPKRGPGVAELEKILREQGGVDITTEKGDSEGFPSFVSRASSSLNFHPLQPSTTTKATPPSSLSSNLATNVSSAPIFDHLGPTTLPASTSMYGKCGSLERSGGSGLVSPEKEFFPLNLNSCKSNLNMNEPIDGNRYDSASSPSRNLSGDWPYPKNQHINNHYSAPITSMTNPRGTSTIGPQNQPELPSNQSLCYNYMSRVPEEQKVIFSNYACISFTLLLLSDAVNSTHSGLGVGMKRSHSSTLENSLIPPSNFHVLPSFSYYNRHHQSSINDSHGASGFNSTKECYKDAKWGSTLELSNTRFNSDMTVPGHANFPPVVTPEVPSPPMHLFSGVVSKGNALPGHVCEDKLDSCQHSESSEPNRRPFYNFLEVEDSEMTDKMRGENLGGREAGRFGIDLNLKL</sequence>
<evidence type="ECO:0000256" key="1">
    <source>
        <dbReference type="ARBA" id="ARBA00022491"/>
    </source>
</evidence>
<name>A0A8T0K8G2_PHAAN</name>
<accession>A0A8T0K8G2</accession>
<dbReference type="PANTHER" id="PTHR33388:SF19">
    <property type="entry name" value="SPOROCYTELESS-LIKE EAR-CONTAINING PROTEIN"/>
    <property type="match status" value="1"/>
</dbReference>
<evidence type="ECO:0000256" key="2">
    <source>
        <dbReference type="ARBA" id="ARBA00023015"/>
    </source>
</evidence>
<organism evidence="5 6">
    <name type="scientific">Phaseolus angularis</name>
    <name type="common">Azuki bean</name>
    <name type="synonym">Vigna angularis</name>
    <dbReference type="NCBI Taxonomy" id="3914"/>
    <lineage>
        <taxon>Eukaryota</taxon>
        <taxon>Viridiplantae</taxon>
        <taxon>Streptophyta</taxon>
        <taxon>Embryophyta</taxon>
        <taxon>Tracheophyta</taxon>
        <taxon>Spermatophyta</taxon>
        <taxon>Magnoliopsida</taxon>
        <taxon>eudicotyledons</taxon>
        <taxon>Gunneridae</taxon>
        <taxon>Pentapetalae</taxon>
        <taxon>rosids</taxon>
        <taxon>fabids</taxon>
        <taxon>Fabales</taxon>
        <taxon>Fabaceae</taxon>
        <taxon>Papilionoideae</taxon>
        <taxon>50 kb inversion clade</taxon>
        <taxon>NPAAA clade</taxon>
        <taxon>indigoferoid/millettioid clade</taxon>
        <taxon>Phaseoleae</taxon>
        <taxon>Vigna</taxon>
    </lineage>
</organism>
<dbReference type="EMBL" id="JABFOF010000006">
    <property type="protein sequence ID" value="KAG2396000.1"/>
    <property type="molecule type" value="Genomic_DNA"/>
</dbReference>
<keyword evidence="1" id="KW-0678">Repressor</keyword>
<keyword evidence="2" id="KW-0805">Transcription regulation</keyword>
<evidence type="ECO:0000313" key="6">
    <source>
        <dbReference type="Proteomes" id="UP000743370"/>
    </source>
</evidence>
<evidence type="ECO:0008006" key="7">
    <source>
        <dbReference type="Google" id="ProtNLM"/>
    </source>
</evidence>
<gene>
    <name evidence="5" type="ORF">HKW66_Vig0066240</name>
</gene>
<reference evidence="5 6" key="1">
    <citation type="submission" date="2020-05" db="EMBL/GenBank/DDBJ databases">
        <title>Vigna angularis (adzuki bean) Var. LongXiaoDou No. 4 denovo assembly.</title>
        <authorList>
            <person name="Xiang H."/>
        </authorList>
    </citation>
    <scope>NUCLEOTIDE SEQUENCE [LARGE SCALE GENOMIC DNA]</scope>
    <source>
        <tissue evidence="5">Leaf</tissue>
    </source>
</reference>
<proteinExistence type="predicted"/>